<keyword evidence="2" id="KW-1185">Reference proteome</keyword>
<dbReference type="Gene3D" id="3.40.50.1820">
    <property type="entry name" value="alpha/beta hydrolase"/>
    <property type="match status" value="1"/>
</dbReference>
<dbReference type="InterPro" id="IPR000801">
    <property type="entry name" value="Esterase-like"/>
</dbReference>
<accession>A0AAU4K850</accession>
<name>A0AAU4K850_9NOCA</name>
<dbReference type="PANTHER" id="PTHR48098:SF1">
    <property type="entry name" value="DIACYLGLYCEROL ACYLTRANSFERASE_MYCOLYLTRANSFERASE AG85A"/>
    <property type="match status" value="1"/>
</dbReference>
<dbReference type="GO" id="GO:0016747">
    <property type="term" value="F:acyltransferase activity, transferring groups other than amino-acyl groups"/>
    <property type="evidence" value="ECO:0007669"/>
    <property type="project" value="TreeGrafter"/>
</dbReference>
<sequence>MRADMQVRVLPARDPAAPHPTLYLLNGAQGGFNDSSWFDQTDIVDFFADKNVTVVVPMGGTASYFADWIRDDPVLGHQKWATYLTRELPPLMDSTFGGNGRNALAGISMAGTSVLQLAEQNPGLYRAVGAYSGCAMTADPMGQAYVRLTVARGGGNADNLWGVASDPRWRENDPYINAERLRGTSLFISASTGQPGQYDTISGPGIDGNIGELVSRIGVGAVIETAVRRCTVALRSRLTSLDIPATFRLPPAGTHSWPYWQDSLHASWPQFARALDD</sequence>
<dbReference type="AlphaFoldDB" id="A0AAU4K850"/>
<organism evidence="1 2">
    <name type="scientific">Williamsia herbipolensis</name>
    <dbReference type="NCBI Taxonomy" id="1603258"/>
    <lineage>
        <taxon>Bacteria</taxon>
        <taxon>Bacillati</taxon>
        <taxon>Actinomycetota</taxon>
        <taxon>Actinomycetes</taxon>
        <taxon>Mycobacteriales</taxon>
        <taxon>Nocardiaceae</taxon>
        <taxon>Williamsia</taxon>
    </lineage>
</organism>
<reference evidence="1 2" key="1">
    <citation type="submission" date="2022-10" db="EMBL/GenBank/DDBJ databases">
        <title>The complete genomes of actinobacterial strains from the NBC collection.</title>
        <authorList>
            <person name="Joergensen T.S."/>
            <person name="Alvarez Arevalo M."/>
            <person name="Sterndorff E.B."/>
            <person name="Faurdal D."/>
            <person name="Vuksanovic O."/>
            <person name="Mourched A.-S."/>
            <person name="Charusanti P."/>
            <person name="Shaw S."/>
            <person name="Blin K."/>
            <person name="Weber T."/>
        </authorList>
    </citation>
    <scope>NUCLEOTIDE SEQUENCE [LARGE SCALE GENOMIC DNA]</scope>
    <source>
        <strain evidence="1 2">NBC_00319</strain>
    </source>
</reference>
<evidence type="ECO:0000313" key="1">
    <source>
        <dbReference type="EMBL" id="WUM22186.1"/>
    </source>
</evidence>
<dbReference type="KEGG" id="whr:OG579_00690"/>
<protein>
    <submittedName>
        <fullName evidence="1">Esterase family protein</fullName>
    </submittedName>
</protein>
<dbReference type="PANTHER" id="PTHR48098">
    <property type="entry name" value="ENTEROCHELIN ESTERASE-RELATED"/>
    <property type="match status" value="1"/>
</dbReference>
<dbReference type="SUPFAM" id="SSF53474">
    <property type="entry name" value="alpha/beta-Hydrolases"/>
    <property type="match status" value="1"/>
</dbReference>
<dbReference type="Proteomes" id="UP001432128">
    <property type="component" value="Chromosome"/>
</dbReference>
<dbReference type="Pfam" id="PF00756">
    <property type="entry name" value="Esterase"/>
    <property type="match status" value="1"/>
</dbReference>
<evidence type="ECO:0000313" key="2">
    <source>
        <dbReference type="Proteomes" id="UP001432128"/>
    </source>
</evidence>
<dbReference type="InterPro" id="IPR029058">
    <property type="entry name" value="AB_hydrolase_fold"/>
</dbReference>
<proteinExistence type="predicted"/>
<gene>
    <name evidence="1" type="ORF">OG579_00690</name>
</gene>
<dbReference type="EMBL" id="CP108021">
    <property type="protein sequence ID" value="WUM22186.1"/>
    <property type="molecule type" value="Genomic_DNA"/>
</dbReference>
<dbReference type="InterPro" id="IPR050583">
    <property type="entry name" value="Mycobacterial_A85_antigen"/>
</dbReference>